<dbReference type="InterPro" id="IPR000717">
    <property type="entry name" value="PCI_dom"/>
</dbReference>
<proteinExistence type="inferred from homology"/>
<evidence type="ECO:0000256" key="1">
    <source>
        <dbReference type="ARBA" id="ARBA00008482"/>
    </source>
</evidence>
<sequence>MEQAKALNALEPFLALASSATSPRAAADLVVRATSAPNTYIFTELLQTPQIQALSSSGEFAQYLAVLQIFNHGTYESYKTTQGLPELTDAQRVKLRQLSLLTIASQKSDPAVSTEPALSYASLQKALDLPSRQALEELVISAIYAGLLKAQLNPKASLVQINSVSSLRDVAPTAIDGLLSSLQAWSDRCDATLTSLSAQMNQLRADANRRAAQSAAWAEKTEKLMEDEKKGAGGSGKGQGHPSSSIPFYSPTQDSPYRPSPSSSRRYIETPSTSFSAANTSLLLPNMGSTDNNDILTGISGSRVPPAISDDIRAGGASGSTVQATLMKGSQALKRDSGQMDADDDYDDNSHNRERLAAVRLISNQQTTEPSGNGSEEQLYGSQG</sequence>
<evidence type="ECO:0000313" key="6">
    <source>
        <dbReference type="Proteomes" id="UP001321749"/>
    </source>
</evidence>
<dbReference type="PANTHER" id="PTHR15350">
    <property type="entry name" value="COP9 SIGNALOSOME COMPLEX SUBUNIT 7/DENDRITIC CELL PROTEIN GA17"/>
    <property type="match status" value="1"/>
</dbReference>
<dbReference type="InterPro" id="IPR045237">
    <property type="entry name" value="COPS7/eIF3m"/>
</dbReference>
<reference evidence="5" key="2">
    <citation type="submission" date="2023-06" db="EMBL/GenBank/DDBJ databases">
        <authorList>
            <consortium name="Lawrence Berkeley National Laboratory"/>
            <person name="Mondo S.J."/>
            <person name="Hensen N."/>
            <person name="Bonometti L."/>
            <person name="Westerberg I."/>
            <person name="Brannstrom I.O."/>
            <person name="Guillou S."/>
            <person name="Cros-Aarteil S."/>
            <person name="Calhoun S."/>
            <person name="Haridas S."/>
            <person name="Kuo A."/>
            <person name="Pangilinan J."/>
            <person name="Riley R."/>
            <person name="Labutti K."/>
            <person name="Andreopoulos B."/>
            <person name="Lipzen A."/>
            <person name="Chen C."/>
            <person name="Yanf M."/>
            <person name="Daum C."/>
            <person name="Ng V."/>
            <person name="Clum A."/>
            <person name="Steindorff A."/>
            <person name="Ohm R."/>
            <person name="Martin F."/>
            <person name="Silar P."/>
            <person name="Natvig D."/>
            <person name="Lalanne C."/>
            <person name="Gautier V."/>
            <person name="Ament-Velasquez S.L."/>
            <person name="Kruys A."/>
            <person name="Hutchinson M.I."/>
            <person name="Powell A.J."/>
            <person name="Barry K."/>
            <person name="Miller A.N."/>
            <person name="Grigoriev I.V."/>
            <person name="Debuchy R."/>
            <person name="Gladieux P."/>
            <person name="Thoren M.H."/>
            <person name="Johannesson H."/>
        </authorList>
    </citation>
    <scope>NUCLEOTIDE SEQUENCE</scope>
    <source>
        <strain evidence="5">PSN324</strain>
    </source>
</reference>
<feature type="region of interest" description="Disordered" evidence="3">
    <location>
        <begin position="214"/>
        <end position="271"/>
    </location>
</feature>
<dbReference type="Proteomes" id="UP001321749">
    <property type="component" value="Unassembled WGS sequence"/>
</dbReference>
<evidence type="ECO:0000256" key="2">
    <source>
        <dbReference type="ARBA" id="ARBA00022790"/>
    </source>
</evidence>
<dbReference type="GO" id="GO:0008180">
    <property type="term" value="C:COP9 signalosome"/>
    <property type="evidence" value="ECO:0007669"/>
    <property type="project" value="UniProtKB-KW"/>
</dbReference>
<feature type="compositionally biased region" description="Polar residues" evidence="3">
    <location>
        <begin position="362"/>
        <end position="384"/>
    </location>
</feature>
<organism evidence="5 6">
    <name type="scientific">Cladorrhinum samala</name>
    <dbReference type="NCBI Taxonomy" id="585594"/>
    <lineage>
        <taxon>Eukaryota</taxon>
        <taxon>Fungi</taxon>
        <taxon>Dikarya</taxon>
        <taxon>Ascomycota</taxon>
        <taxon>Pezizomycotina</taxon>
        <taxon>Sordariomycetes</taxon>
        <taxon>Sordariomycetidae</taxon>
        <taxon>Sordariales</taxon>
        <taxon>Podosporaceae</taxon>
        <taxon>Cladorrhinum</taxon>
    </lineage>
</organism>
<reference evidence="5" key="1">
    <citation type="journal article" date="2023" name="Mol. Phylogenet. Evol.">
        <title>Genome-scale phylogeny and comparative genomics of the fungal order Sordariales.</title>
        <authorList>
            <person name="Hensen N."/>
            <person name="Bonometti L."/>
            <person name="Westerberg I."/>
            <person name="Brannstrom I.O."/>
            <person name="Guillou S."/>
            <person name="Cros-Aarteil S."/>
            <person name="Calhoun S."/>
            <person name="Haridas S."/>
            <person name="Kuo A."/>
            <person name="Mondo S."/>
            <person name="Pangilinan J."/>
            <person name="Riley R."/>
            <person name="LaButti K."/>
            <person name="Andreopoulos B."/>
            <person name="Lipzen A."/>
            <person name="Chen C."/>
            <person name="Yan M."/>
            <person name="Daum C."/>
            <person name="Ng V."/>
            <person name="Clum A."/>
            <person name="Steindorff A."/>
            <person name="Ohm R.A."/>
            <person name="Martin F."/>
            <person name="Silar P."/>
            <person name="Natvig D.O."/>
            <person name="Lalanne C."/>
            <person name="Gautier V."/>
            <person name="Ament-Velasquez S.L."/>
            <person name="Kruys A."/>
            <person name="Hutchinson M.I."/>
            <person name="Powell A.J."/>
            <person name="Barry K."/>
            <person name="Miller A.N."/>
            <person name="Grigoriev I.V."/>
            <person name="Debuchy R."/>
            <person name="Gladieux P."/>
            <person name="Hiltunen Thoren M."/>
            <person name="Johannesson H."/>
        </authorList>
    </citation>
    <scope>NUCLEOTIDE SEQUENCE</scope>
    <source>
        <strain evidence="5">PSN324</strain>
    </source>
</reference>
<keyword evidence="2" id="KW-0736">Signalosome</keyword>
<dbReference type="PANTHER" id="PTHR15350:SF5">
    <property type="entry name" value="COP9 SIGNALOSOME COMPLEX SUBUNIT 7"/>
    <property type="match status" value="1"/>
</dbReference>
<feature type="compositionally biased region" description="Low complexity" evidence="3">
    <location>
        <begin position="255"/>
        <end position="265"/>
    </location>
</feature>
<comment type="caution">
    <text evidence="5">The sequence shown here is derived from an EMBL/GenBank/DDBJ whole genome shotgun (WGS) entry which is preliminary data.</text>
</comment>
<dbReference type="Pfam" id="PF01399">
    <property type="entry name" value="PCI"/>
    <property type="match status" value="1"/>
</dbReference>
<keyword evidence="6" id="KW-1185">Reference proteome</keyword>
<evidence type="ECO:0000256" key="3">
    <source>
        <dbReference type="SAM" id="MobiDB-lite"/>
    </source>
</evidence>
<protein>
    <recommendedName>
        <fullName evidence="4">PCI domain-containing protein</fullName>
    </recommendedName>
</protein>
<dbReference type="EMBL" id="MU864963">
    <property type="protein sequence ID" value="KAK4463145.1"/>
    <property type="molecule type" value="Genomic_DNA"/>
</dbReference>
<name>A0AAV9HSU1_9PEZI</name>
<dbReference type="PROSITE" id="PS50250">
    <property type="entry name" value="PCI"/>
    <property type="match status" value="1"/>
</dbReference>
<dbReference type="Pfam" id="PF22061">
    <property type="entry name" value="CSN7_HB_subdom"/>
    <property type="match status" value="1"/>
</dbReference>
<evidence type="ECO:0000259" key="4">
    <source>
        <dbReference type="PROSITE" id="PS50250"/>
    </source>
</evidence>
<feature type="region of interest" description="Disordered" evidence="3">
    <location>
        <begin position="326"/>
        <end position="384"/>
    </location>
</feature>
<feature type="domain" description="PCI" evidence="4">
    <location>
        <begin position="1"/>
        <end position="166"/>
    </location>
</feature>
<dbReference type="SMART" id="SM00088">
    <property type="entry name" value="PINT"/>
    <property type="match status" value="1"/>
</dbReference>
<accession>A0AAV9HSU1</accession>
<feature type="compositionally biased region" description="Basic and acidic residues" evidence="3">
    <location>
        <begin position="348"/>
        <end position="357"/>
    </location>
</feature>
<evidence type="ECO:0000313" key="5">
    <source>
        <dbReference type="EMBL" id="KAK4463145.1"/>
    </source>
</evidence>
<feature type="compositionally biased region" description="Basic and acidic residues" evidence="3">
    <location>
        <begin position="219"/>
        <end position="231"/>
    </location>
</feature>
<gene>
    <name evidence="5" type="ORF">QBC42DRAFT_266466</name>
</gene>
<dbReference type="AlphaFoldDB" id="A0AAV9HSU1"/>
<comment type="similarity">
    <text evidence="1">Belongs to the CSN7/EIF3M family. CSN7 subfamily.</text>
</comment>